<dbReference type="GO" id="GO:0006661">
    <property type="term" value="P:phosphatidylinositol biosynthetic process"/>
    <property type="evidence" value="ECO:0007669"/>
    <property type="project" value="TreeGrafter"/>
</dbReference>
<dbReference type="EMBL" id="KZ308287">
    <property type="protein sequence ID" value="KAG8226558.1"/>
    <property type="molecule type" value="Genomic_DNA"/>
</dbReference>
<comment type="subcellular location">
    <subcellularLocation>
        <location evidence="1">Membrane</location>
        <topology evidence="1">Multi-pass membrane protein</topology>
    </subcellularLocation>
</comment>
<evidence type="ECO:0000313" key="12">
    <source>
        <dbReference type="EMBL" id="KAG8226558.1"/>
    </source>
</evidence>
<dbReference type="PANTHER" id="PTHR13906">
    <property type="entry name" value="PORCUPINE"/>
    <property type="match status" value="1"/>
</dbReference>
<sequence>MFMSAVWHGVYAGYYLCLCSVPFYLPVEDLYDKLYRKQATGLRDRSLIIPSVYLQKNIVVVTGATALSSDATKVKKEDYDFETVHNIDPYRADFVCTFREAMKTWNMAVQYWLAVHVYKRTNKSI</sequence>
<dbReference type="InterPro" id="IPR004299">
    <property type="entry name" value="MBOAT_fam"/>
</dbReference>
<proteinExistence type="inferred from homology"/>
<dbReference type="GO" id="GO:0044233">
    <property type="term" value="C:mitochondria-associated endoplasmic reticulum membrane contact site"/>
    <property type="evidence" value="ECO:0007669"/>
    <property type="project" value="TreeGrafter"/>
</dbReference>
<evidence type="ECO:0000256" key="5">
    <source>
        <dbReference type="ARBA" id="ARBA00022692"/>
    </source>
</evidence>
<keyword evidence="5 11" id="KW-0812">Transmembrane</keyword>
<keyword evidence="8" id="KW-0012">Acyltransferase</keyword>
<dbReference type="GO" id="GO:0016020">
    <property type="term" value="C:membrane"/>
    <property type="evidence" value="ECO:0007669"/>
    <property type="project" value="UniProtKB-SubCell"/>
</dbReference>
<dbReference type="InterPro" id="IPR049941">
    <property type="entry name" value="LPLAT_7/PORCN-like"/>
</dbReference>
<dbReference type="OrthoDB" id="7663182at2759"/>
<dbReference type="GO" id="GO:0030258">
    <property type="term" value="P:lipid modification"/>
    <property type="evidence" value="ECO:0007669"/>
    <property type="project" value="TreeGrafter"/>
</dbReference>
<evidence type="ECO:0000256" key="10">
    <source>
        <dbReference type="ARBA" id="ARBA00093678"/>
    </source>
</evidence>
<gene>
    <name evidence="12" type="ORF">J437_LFUL000641</name>
</gene>
<evidence type="ECO:0000256" key="8">
    <source>
        <dbReference type="ARBA" id="ARBA00023315"/>
    </source>
</evidence>
<reference evidence="12" key="2">
    <citation type="submission" date="2017-10" db="EMBL/GenBank/DDBJ databases">
        <title>Ladona fulva Genome sequencing and assembly.</title>
        <authorList>
            <person name="Murali S."/>
            <person name="Richards S."/>
            <person name="Bandaranaike D."/>
            <person name="Bellair M."/>
            <person name="Blankenburg K."/>
            <person name="Chao H."/>
            <person name="Dinh H."/>
            <person name="Doddapaneni H."/>
            <person name="Dugan-Rocha S."/>
            <person name="Elkadiri S."/>
            <person name="Gnanaolivu R."/>
            <person name="Hernandez B."/>
            <person name="Skinner E."/>
            <person name="Javaid M."/>
            <person name="Lee S."/>
            <person name="Li M."/>
            <person name="Ming W."/>
            <person name="Munidasa M."/>
            <person name="Muniz J."/>
            <person name="Nguyen L."/>
            <person name="Hughes D."/>
            <person name="Osuji N."/>
            <person name="Pu L.-L."/>
            <person name="Puazo M."/>
            <person name="Qu C."/>
            <person name="Quiroz J."/>
            <person name="Raj R."/>
            <person name="Weissenberger G."/>
            <person name="Xin Y."/>
            <person name="Zou X."/>
            <person name="Han Y."/>
            <person name="Worley K."/>
            <person name="Muzny D."/>
            <person name="Gibbs R."/>
        </authorList>
    </citation>
    <scope>NUCLEOTIDE SEQUENCE</scope>
    <source>
        <strain evidence="12">Sampled in the wild</strain>
    </source>
</reference>
<comment type="pathway">
    <text evidence="2">Lipid metabolism; phospholipid metabolism.</text>
</comment>
<keyword evidence="7 11" id="KW-0472">Membrane</keyword>
<evidence type="ECO:0000313" key="13">
    <source>
        <dbReference type="Proteomes" id="UP000792457"/>
    </source>
</evidence>
<comment type="similarity">
    <text evidence="3">Belongs to the membrane-bound acyltransferase family.</text>
</comment>
<evidence type="ECO:0000256" key="3">
    <source>
        <dbReference type="ARBA" id="ARBA00010323"/>
    </source>
</evidence>
<dbReference type="GO" id="GO:0071617">
    <property type="term" value="F:lysophospholipid acyltransferase activity"/>
    <property type="evidence" value="ECO:0007669"/>
    <property type="project" value="TreeGrafter"/>
</dbReference>
<protein>
    <recommendedName>
        <fullName evidence="10">Lysophospholipid acyltransferase 7</fullName>
    </recommendedName>
</protein>
<keyword evidence="13" id="KW-1185">Reference proteome</keyword>
<comment type="caution">
    <text evidence="12">The sequence shown here is derived from an EMBL/GenBank/DDBJ whole genome shotgun (WGS) entry which is preliminary data.</text>
</comment>
<keyword evidence="4" id="KW-0808">Transferase</keyword>
<name>A0A8K0K5V1_LADFU</name>
<accession>A0A8K0K5V1</accession>
<evidence type="ECO:0000256" key="1">
    <source>
        <dbReference type="ARBA" id="ARBA00004141"/>
    </source>
</evidence>
<feature type="transmembrane region" description="Helical" evidence="11">
    <location>
        <begin position="6"/>
        <end position="27"/>
    </location>
</feature>
<evidence type="ECO:0000256" key="7">
    <source>
        <dbReference type="ARBA" id="ARBA00023136"/>
    </source>
</evidence>
<comment type="pathway">
    <text evidence="9">Phospholipid metabolism.</text>
</comment>
<keyword evidence="6 11" id="KW-1133">Transmembrane helix</keyword>
<dbReference type="PANTHER" id="PTHR13906:SF16">
    <property type="entry name" value="LYSOPHOSPHOLIPID ACYLTRANSFERASE 7"/>
    <property type="match status" value="1"/>
</dbReference>
<evidence type="ECO:0000256" key="4">
    <source>
        <dbReference type="ARBA" id="ARBA00022679"/>
    </source>
</evidence>
<evidence type="ECO:0000256" key="9">
    <source>
        <dbReference type="ARBA" id="ARBA00025707"/>
    </source>
</evidence>
<dbReference type="Pfam" id="PF03062">
    <property type="entry name" value="MBOAT"/>
    <property type="match status" value="2"/>
</dbReference>
<evidence type="ECO:0000256" key="6">
    <source>
        <dbReference type="ARBA" id="ARBA00022989"/>
    </source>
</evidence>
<organism evidence="12 13">
    <name type="scientific">Ladona fulva</name>
    <name type="common">Scarce chaser dragonfly</name>
    <name type="synonym">Libellula fulva</name>
    <dbReference type="NCBI Taxonomy" id="123851"/>
    <lineage>
        <taxon>Eukaryota</taxon>
        <taxon>Metazoa</taxon>
        <taxon>Ecdysozoa</taxon>
        <taxon>Arthropoda</taxon>
        <taxon>Hexapoda</taxon>
        <taxon>Insecta</taxon>
        <taxon>Pterygota</taxon>
        <taxon>Palaeoptera</taxon>
        <taxon>Odonata</taxon>
        <taxon>Epiprocta</taxon>
        <taxon>Anisoptera</taxon>
        <taxon>Libelluloidea</taxon>
        <taxon>Libellulidae</taxon>
        <taxon>Ladona</taxon>
    </lineage>
</organism>
<evidence type="ECO:0000256" key="2">
    <source>
        <dbReference type="ARBA" id="ARBA00005074"/>
    </source>
</evidence>
<feature type="non-terminal residue" evidence="12">
    <location>
        <position position="1"/>
    </location>
</feature>
<reference evidence="12" key="1">
    <citation type="submission" date="2013-04" db="EMBL/GenBank/DDBJ databases">
        <authorList>
            <person name="Qu J."/>
            <person name="Murali S.C."/>
            <person name="Bandaranaike D."/>
            <person name="Bellair M."/>
            <person name="Blankenburg K."/>
            <person name="Chao H."/>
            <person name="Dinh H."/>
            <person name="Doddapaneni H."/>
            <person name="Downs B."/>
            <person name="Dugan-Rocha S."/>
            <person name="Elkadiri S."/>
            <person name="Gnanaolivu R.D."/>
            <person name="Hernandez B."/>
            <person name="Javaid M."/>
            <person name="Jayaseelan J.C."/>
            <person name="Lee S."/>
            <person name="Li M."/>
            <person name="Ming W."/>
            <person name="Munidasa M."/>
            <person name="Muniz J."/>
            <person name="Nguyen L."/>
            <person name="Ongeri F."/>
            <person name="Osuji N."/>
            <person name="Pu L.-L."/>
            <person name="Puazo M."/>
            <person name="Qu C."/>
            <person name="Quiroz J."/>
            <person name="Raj R."/>
            <person name="Weissenberger G."/>
            <person name="Xin Y."/>
            <person name="Zou X."/>
            <person name="Han Y."/>
            <person name="Richards S."/>
            <person name="Worley K."/>
            <person name="Muzny D."/>
            <person name="Gibbs R."/>
        </authorList>
    </citation>
    <scope>NUCLEOTIDE SEQUENCE</scope>
    <source>
        <strain evidence="12">Sampled in the wild</strain>
    </source>
</reference>
<dbReference type="AlphaFoldDB" id="A0A8K0K5V1"/>
<dbReference type="Proteomes" id="UP000792457">
    <property type="component" value="Unassembled WGS sequence"/>
</dbReference>
<evidence type="ECO:0000256" key="11">
    <source>
        <dbReference type="SAM" id="Phobius"/>
    </source>
</evidence>